<keyword evidence="2" id="KW-1185">Reference proteome</keyword>
<evidence type="ECO:0000313" key="1">
    <source>
        <dbReference type="EMBL" id="KRZ71537.1"/>
    </source>
</evidence>
<dbReference type="Proteomes" id="UP000054843">
    <property type="component" value="Unassembled WGS sequence"/>
</dbReference>
<dbReference type="InterPro" id="IPR029033">
    <property type="entry name" value="His_PPase_superfam"/>
</dbReference>
<evidence type="ECO:0000313" key="2">
    <source>
        <dbReference type="Proteomes" id="UP000054843"/>
    </source>
</evidence>
<dbReference type="AlphaFoldDB" id="A0A0V1MI22"/>
<gene>
    <name evidence="1" type="ORF">T10_13384</name>
</gene>
<reference evidence="1 2" key="1">
    <citation type="submission" date="2015-01" db="EMBL/GenBank/DDBJ databases">
        <title>Evolution of Trichinella species and genotypes.</title>
        <authorList>
            <person name="Korhonen P.K."/>
            <person name="Edoardo P."/>
            <person name="Giuseppe L.R."/>
            <person name="Gasser R.B."/>
        </authorList>
    </citation>
    <scope>NUCLEOTIDE SEQUENCE [LARGE SCALE GENOMIC DNA]</scope>
    <source>
        <strain evidence="1">ISS1980</strain>
    </source>
</reference>
<proteinExistence type="predicted"/>
<dbReference type="STRING" id="268474.A0A0V1MI22"/>
<dbReference type="PANTHER" id="PTHR16469">
    <property type="entry name" value="UBIQUITIN-ASSOCIATED AND SH3 DOMAIN-CONTAINING BA-RELATED"/>
    <property type="match status" value="1"/>
</dbReference>
<organism evidence="1 2">
    <name type="scientific">Trichinella papuae</name>
    <dbReference type="NCBI Taxonomy" id="268474"/>
    <lineage>
        <taxon>Eukaryota</taxon>
        <taxon>Metazoa</taxon>
        <taxon>Ecdysozoa</taxon>
        <taxon>Nematoda</taxon>
        <taxon>Enoplea</taxon>
        <taxon>Dorylaimia</taxon>
        <taxon>Trichinellida</taxon>
        <taxon>Trichinellidae</taxon>
        <taxon>Trichinella</taxon>
    </lineage>
</organism>
<comment type="caution">
    <text evidence="1">The sequence shown here is derived from an EMBL/GenBank/DDBJ whole genome shotgun (WGS) entry which is preliminary data.</text>
</comment>
<dbReference type="Gene3D" id="3.40.50.1240">
    <property type="entry name" value="Phosphoglycerate mutase-like"/>
    <property type="match status" value="2"/>
</dbReference>
<accession>A0A0V1MI22</accession>
<sequence>MPYSEFYTFDTRAYYQDSNPLLWFILIKDVPSYFPSDYNEENDGDIIVTSTLLSEIRIRFMGSSSRDAGINITDVISAPSLQCINMAKSFIEGYESKLEEKDKILEIKIDGGFSESIQYYYVHEKLKANIMQCGYRIDKTHETSYKCPENCNNESSIKMNERVTETLKSIRSKYSDSTNRTMVVFVDKCLEPALRFLIKQPLIALELYVLRKLDAEDDRKEIEKGRMWKTDLSTFDSWSFRWESTQELWFILVEEDELPFLRLRSGVNQASVGKFPFTTMTERRSRAMGRASFNARFNITDVICAPSFTCFTAADNFIKGFQDGLEDEMKILNIKVDGGLSSTVEGYYLHKQFRSMVVESGFNVDETYETSVKCPENYKIDPYVNLDWRINTALGSIKKKYSGSMFQMVAVFVDKCLENVLKTATVGPWPPFKVHVPSVGISPFILEKFEE</sequence>
<name>A0A0V1MI22_9BILA</name>
<dbReference type="PANTHER" id="PTHR16469:SF27">
    <property type="entry name" value="UBIQUITIN-ASSOCIATED AND SH3 DOMAIN-CONTAINING BA-RELATED"/>
    <property type="match status" value="1"/>
</dbReference>
<dbReference type="InterPro" id="IPR051710">
    <property type="entry name" value="Phosphatase_SH3-domain"/>
</dbReference>
<dbReference type="GO" id="GO:0016791">
    <property type="term" value="F:phosphatase activity"/>
    <property type="evidence" value="ECO:0007669"/>
    <property type="project" value="UniProtKB-ARBA"/>
</dbReference>
<dbReference type="EMBL" id="JYDO01000094">
    <property type="protein sequence ID" value="KRZ71537.1"/>
    <property type="molecule type" value="Genomic_DNA"/>
</dbReference>
<protein>
    <submittedName>
        <fullName evidence="1">Uncharacterized protein</fullName>
    </submittedName>
</protein>